<dbReference type="Pfam" id="PF13409">
    <property type="entry name" value="GST_N_2"/>
    <property type="match status" value="1"/>
</dbReference>
<evidence type="ECO:0000256" key="2">
    <source>
        <dbReference type="SAM" id="Phobius"/>
    </source>
</evidence>
<evidence type="ECO:0000256" key="1">
    <source>
        <dbReference type="ARBA" id="ARBA00007409"/>
    </source>
</evidence>
<dbReference type="PANTHER" id="PTHR44051">
    <property type="entry name" value="GLUTATHIONE S-TRANSFERASE-RELATED"/>
    <property type="match status" value="1"/>
</dbReference>
<keyword evidence="2" id="KW-0812">Transmembrane</keyword>
<dbReference type="InterPro" id="IPR040079">
    <property type="entry name" value="Glutathione_S-Trfase"/>
</dbReference>
<dbReference type="CDD" id="cd00570">
    <property type="entry name" value="GST_N_family"/>
    <property type="match status" value="1"/>
</dbReference>
<dbReference type="EMBL" id="JBBJCI010000450">
    <property type="protein sequence ID" value="KAK7230184.1"/>
    <property type="molecule type" value="Genomic_DNA"/>
</dbReference>
<comment type="similarity">
    <text evidence="1">Belongs to the GST superfamily.</text>
</comment>
<dbReference type="PROSITE" id="PS50404">
    <property type="entry name" value="GST_NTER"/>
    <property type="match status" value="1"/>
</dbReference>
<accession>A0ABR1FG12</accession>
<feature type="transmembrane region" description="Helical" evidence="2">
    <location>
        <begin position="6"/>
        <end position="25"/>
    </location>
</feature>
<feature type="domain" description="GST N-terminal" evidence="3">
    <location>
        <begin position="47"/>
        <end position="134"/>
    </location>
</feature>
<keyword evidence="2" id="KW-1133">Transmembrane helix</keyword>
<reference evidence="4 5" key="1">
    <citation type="submission" date="2024-03" db="EMBL/GenBank/DDBJ databases">
        <title>Aureococcus anophagefferens CCMP1851 and Kratosvirus quantuckense: Draft genome of a second virus-susceptible host strain in the model system.</title>
        <authorList>
            <person name="Chase E."/>
            <person name="Truchon A.R."/>
            <person name="Schepens W."/>
            <person name="Wilhelm S.W."/>
        </authorList>
    </citation>
    <scope>NUCLEOTIDE SEQUENCE [LARGE SCALE GENOMIC DNA]</scope>
    <source>
        <strain evidence="4 5">CCMP1851</strain>
    </source>
</reference>
<dbReference type="SFLD" id="SFLDG00358">
    <property type="entry name" value="Main_(cytGST)"/>
    <property type="match status" value="1"/>
</dbReference>
<evidence type="ECO:0000313" key="4">
    <source>
        <dbReference type="EMBL" id="KAK7230184.1"/>
    </source>
</evidence>
<gene>
    <name evidence="4" type="ORF">SO694_0021704</name>
</gene>
<keyword evidence="2" id="KW-0472">Membrane</keyword>
<dbReference type="PANTHER" id="PTHR44051:SF8">
    <property type="entry name" value="GLUTATHIONE S-TRANSFERASE GSTA"/>
    <property type="match status" value="1"/>
</dbReference>
<protein>
    <recommendedName>
        <fullName evidence="3">GST N-terminal domain-containing protein</fullName>
    </recommendedName>
</protein>
<comment type="caution">
    <text evidence="4">The sequence shown here is derived from an EMBL/GenBank/DDBJ whole genome shotgun (WGS) entry which is preliminary data.</text>
</comment>
<dbReference type="Gene3D" id="3.40.30.10">
    <property type="entry name" value="Glutaredoxin"/>
    <property type="match status" value="1"/>
</dbReference>
<organism evidence="4 5">
    <name type="scientific">Aureococcus anophagefferens</name>
    <name type="common">Harmful bloom alga</name>
    <dbReference type="NCBI Taxonomy" id="44056"/>
    <lineage>
        <taxon>Eukaryota</taxon>
        <taxon>Sar</taxon>
        <taxon>Stramenopiles</taxon>
        <taxon>Ochrophyta</taxon>
        <taxon>Pelagophyceae</taxon>
        <taxon>Pelagomonadales</taxon>
        <taxon>Pelagomonadaceae</taxon>
        <taxon>Aureococcus</taxon>
    </lineage>
</organism>
<dbReference type="InterPro" id="IPR036249">
    <property type="entry name" value="Thioredoxin-like_sf"/>
</dbReference>
<dbReference type="InterPro" id="IPR004045">
    <property type="entry name" value="Glutathione_S-Trfase_N"/>
</dbReference>
<name>A0ABR1FG12_AURAN</name>
<dbReference type="SFLD" id="SFLDS00019">
    <property type="entry name" value="Glutathione_Transferase_(cytos"/>
    <property type="match status" value="1"/>
</dbReference>
<sequence>MGLSRAGYVGVAAAGAAALLARALLRKRARKDKPAKPDLAAKFAPRSGLTFYYFPRSPCARRVWLTLIEKALPYHGVMVNLMAGEQRSDEYLAINPQGKVPVLVVRGHATLPDCTIYESQAICTFLDEAFPESKPLYPSDLAARTDVEQWQQWELGLAEEVWPLSRQQLDGCLWRFEWSRTSFFAEGPPAEAAAKGDAFYAGKCAGICVQINQ</sequence>
<proteinExistence type="inferred from homology"/>
<keyword evidence="5" id="KW-1185">Reference proteome</keyword>
<dbReference type="SUPFAM" id="SSF52833">
    <property type="entry name" value="Thioredoxin-like"/>
    <property type="match status" value="1"/>
</dbReference>
<evidence type="ECO:0000313" key="5">
    <source>
        <dbReference type="Proteomes" id="UP001363151"/>
    </source>
</evidence>
<dbReference type="Proteomes" id="UP001363151">
    <property type="component" value="Unassembled WGS sequence"/>
</dbReference>
<evidence type="ECO:0000259" key="3">
    <source>
        <dbReference type="PROSITE" id="PS50404"/>
    </source>
</evidence>